<accession>A0A8S1IVU0</accession>
<feature type="domain" description="Endonuclease/exonuclease/phosphatase" evidence="1">
    <location>
        <begin position="49"/>
        <end position="169"/>
    </location>
</feature>
<evidence type="ECO:0000259" key="1">
    <source>
        <dbReference type="Pfam" id="PF14529"/>
    </source>
</evidence>
<feature type="non-terminal residue" evidence="2">
    <location>
        <position position="1"/>
    </location>
</feature>
<dbReference type="InterPro" id="IPR005135">
    <property type="entry name" value="Endo/exonuclease/phosphatase"/>
</dbReference>
<dbReference type="Pfam" id="PF14529">
    <property type="entry name" value="Exo_endo_phos_2"/>
    <property type="match status" value="1"/>
</dbReference>
<dbReference type="PANTHER" id="PTHR47510">
    <property type="entry name" value="REVERSE TRANSCRIPTASE DOMAIN-CONTAINING PROTEIN"/>
    <property type="match status" value="1"/>
</dbReference>
<dbReference type="GO" id="GO:0003824">
    <property type="term" value="F:catalytic activity"/>
    <property type="evidence" value="ECO:0007669"/>
    <property type="project" value="InterPro"/>
</dbReference>
<protein>
    <recommendedName>
        <fullName evidence="1">Endonuclease/exonuclease/phosphatase domain-containing protein</fullName>
    </recommendedName>
</protein>
<reference evidence="2" key="1">
    <citation type="submission" date="2020-12" db="EMBL/GenBank/DDBJ databases">
        <authorList>
            <person name="Iha C."/>
        </authorList>
    </citation>
    <scope>NUCLEOTIDE SEQUENCE</scope>
</reference>
<dbReference type="AlphaFoldDB" id="A0A8S1IVU0"/>
<keyword evidence="3" id="KW-1185">Reference proteome</keyword>
<name>A0A8S1IVU0_9CHLO</name>
<gene>
    <name evidence="2" type="ORF">OSTQU699_LOCUS4408</name>
</gene>
<dbReference type="Gene3D" id="3.60.10.10">
    <property type="entry name" value="Endonuclease/exonuclease/phosphatase"/>
    <property type="match status" value="1"/>
</dbReference>
<comment type="caution">
    <text evidence="2">The sequence shown here is derived from an EMBL/GenBank/DDBJ whole genome shotgun (WGS) entry which is preliminary data.</text>
</comment>
<organism evidence="2 3">
    <name type="scientific">Ostreobium quekettii</name>
    <dbReference type="NCBI Taxonomy" id="121088"/>
    <lineage>
        <taxon>Eukaryota</taxon>
        <taxon>Viridiplantae</taxon>
        <taxon>Chlorophyta</taxon>
        <taxon>core chlorophytes</taxon>
        <taxon>Ulvophyceae</taxon>
        <taxon>TCBD clade</taxon>
        <taxon>Bryopsidales</taxon>
        <taxon>Ostreobineae</taxon>
        <taxon>Ostreobiaceae</taxon>
        <taxon>Ostreobium</taxon>
    </lineage>
</organism>
<evidence type="ECO:0000313" key="2">
    <source>
        <dbReference type="EMBL" id="CAD7699049.1"/>
    </source>
</evidence>
<dbReference type="InterPro" id="IPR036691">
    <property type="entry name" value="Endo/exonu/phosph_ase_sf"/>
</dbReference>
<dbReference type="Proteomes" id="UP000708148">
    <property type="component" value="Unassembled WGS sequence"/>
</dbReference>
<evidence type="ECO:0000313" key="3">
    <source>
        <dbReference type="Proteomes" id="UP000708148"/>
    </source>
</evidence>
<proteinExistence type="predicted"/>
<dbReference type="PANTHER" id="PTHR47510:SF3">
    <property type="entry name" value="ENDO_EXONUCLEASE_PHOSPHATASE DOMAIN-CONTAINING PROTEIN"/>
    <property type="match status" value="1"/>
</dbReference>
<dbReference type="OrthoDB" id="411871at2759"/>
<dbReference type="EMBL" id="CAJHUC010000946">
    <property type="protein sequence ID" value="CAD7699049.1"/>
    <property type="molecule type" value="Genomic_DNA"/>
</dbReference>
<sequence>FRLVVAPGIDSMNPQAAILIRDSLRFRSVRPFGPRIAAAELMGPSGSTVVISAYIRHTSGEGLDDLRRAVAWAKGRSPRLVIGMDANGHSPFWGPEDIPSNAVGRALEELILEHNLEVANDLDAPPSFVSDRRAKSWIDVTLTTRSTAMGLADWRVDQDFFSGSDHRAIRFSVAHSPANNQTFRCKDWDKVDWLQFRAAVALECRARGILRGHNHDSGWNGRLATTSREEAERMMTTLTEVLQGAIDALVPVKRICWASKPWWSPHLTELRRHMKHLRNRADRLDTDHDRGLFRRARKEFTQEVKKAKAAAWRRFCESVNHEDMWPALQRILKPRRRIQVADLQTGEEQWAVEDTAKASVLKARFFPEAPSSQEFCDLTETRRREVDSWLAEEWEAFPAIQELEVRRRILEMRAISAPGADGILAKCLQECSDSVTP</sequence>
<dbReference type="SUPFAM" id="SSF56219">
    <property type="entry name" value="DNase I-like"/>
    <property type="match status" value="1"/>
</dbReference>
<feature type="non-terminal residue" evidence="2">
    <location>
        <position position="437"/>
    </location>
</feature>